<reference evidence="1 2" key="1">
    <citation type="journal article" date="2017" name="Int. J. Syst. Evol. Microbiol.">
        <title>Ramlibacter monticola sp. nov., isolated from forest soil.</title>
        <authorList>
            <person name="Chaudhary D.K."/>
            <person name="Kim J."/>
        </authorList>
    </citation>
    <scope>NUCLEOTIDE SEQUENCE [LARGE SCALE GENOMIC DNA]</scope>
    <source>
        <strain evidence="1 2">KACC 19175</strain>
    </source>
</reference>
<evidence type="ECO:0000313" key="2">
    <source>
        <dbReference type="Proteomes" id="UP000599109"/>
    </source>
</evidence>
<comment type="caution">
    <text evidence="1">The sequence shown here is derived from an EMBL/GenBank/DDBJ whole genome shotgun (WGS) entry which is preliminary data.</text>
</comment>
<accession>A0A936Z9Q3</accession>
<proteinExistence type="predicted"/>
<dbReference type="AlphaFoldDB" id="A0A936Z9Q3"/>
<dbReference type="RefSeq" id="WP_201677975.1">
    <property type="nucleotide sequence ID" value="NZ_JAEQNE010000015.1"/>
</dbReference>
<protein>
    <submittedName>
        <fullName evidence="1">Uncharacterized protein</fullName>
    </submittedName>
</protein>
<dbReference type="EMBL" id="JAEQNE010000015">
    <property type="protein sequence ID" value="MBL0395301.1"/>
    <property type="molecule type" value="Genomic_DNA"/>
</dbReference>
<name>A0A936Z9Q3_9BURK</name>
<evidence type="ECO:0000313" key="1">
    <source>
        <dbReference type="EMBL" id="MBL0395301.1"/>
    </source>
</evidence>
<dbReference type="Proteomes" id="UP000599109">
    <property type="component" value="Unassembled WGS sequence"/>
</dbReference>
<keyword evidence="2" id="KW-1185">Reference proteome</keyword>
<sequence>MKAASESNFAHTCLLKLRQLAEGFVKVEKSVAYTCTNIEDVRTLPVALPALAEQIEIV</sequence>
<organism evidence="1 2">
    <name type="scientific">Ramlibacter monticola</name>
    <dbReference type="NCBI Taxonomy" id="1926872"/>
    <lineage>
        <taxon>Bacteria</taxon>
        <taxon>Pseudomonadati</taxon>
        <taxon>Pseudomonadota</taxon>
        <taxon>Betaproteobacteria</taxon>
        <taxon>Burkholderiales</taxon>
        <taxon>Comamonadaceae</taxon>
        <taxon>Ramlibacter</taxon>
    </lineage>
</organism>
<gene>
    <name evidence="1" type="ORF">JJ685_29485</name>
</gene>